<dbReference type="Proteomes" id="UP000049828">
    <property type="component" value="Unassembled WGS sequence"/>
</dbReference>
<feature type="domain" description="Indole-3-glycerol phosphate synthase" evidence="10">
    <location>
        <begin position="3"/>
        <end position="247"/>
    </location>
</feature>
<keyword evidence="5 9" id="KW-0210">Decarboxylase</keyword>
<gene>
    <name evidence="9" type="primary">trpC</name>
    <name evidence="11" type="ORF">RIL183_08761</name>
</gene>
<evidence type="ECO:0000256" key="9">
    <source>
        <dbReference type="HAMAP-Rule" id="MF_00134"/>
    </source>
</evidence>
<dbReference type="GO" id="GO:0004425">
    <property type="term" value="F:indole-3-glycerol-phosphate synthase activity"/>
    <property type="evidence" value="ECO:0007669"/>
    <property type="project" value="UniProtKB-UniRule"/>
</dbReference>
<evidence type="ECO:0000256" key="2">
    <source>
        <dbReference type="ARBA" id="ARBA00004696"/>
    </source>
</evidence>
<organism evidence="11 12">
    <name type="scientific">Roseburia inulinivorans</name>
    <dbReference type="NCBI Taxonomy" id="360807"/>
    <lineage>
        <taxon>Bacteria</taxon>
        <taxon>Bacillati</taxon>
        <taxon>Bacillota</taxon>
        <taxon>Clostridia</taxon>
        <taxon>Lachnospirales</taxon>
        <taxon>Lachnospiraceae</taxon>
        <taxon>Roseburia</taxon>
    </lineage>
</organism>
<evidence type="ECO:0000313" key="11">
    <source>
        <dbReference type="EMBL" id="CRL43210.1"/>
    </source>
</evidence>
<dbReference type="UniPathway" id="UPA00035">
    <property type="reaction ID" value="UER00043"/>
</dbReference>
<sequence>MILDEIVEDKKKRLTCHKKNVSETEIRRAAESVEKVPHRFFDALKKKQISIIGEFKNASPSIEKIKSKINLEERIREYNISVDAISCLTEEDYFHGNVDYLKYIRGISPLPILRKDFMIDEYQFYEAKAIGADAVLLIAAILDDAQMRDFYQLAKELSLDSLVEVHNEEEMERALKLDAEIIGVNNRNLKDFTIELDTTRRLSKMVPEEKVFVAESGIITDEDVRFLKQCKVDAFLIGRALMEAEHPAEVAAHWKELA</sequence>
<dbReference type="SUPFAM" id="SSF51366">
    <property type="entry name" value="Ribulose-phoshate binding barrel"/>
    <property type="match status" value="1"/>
</dbReference>
<evidence type="ECO:0000256" key="6">
    <source>
        <dbReference type="ARBA" id="ARBA00022822"/>
    </source>
</evidence>
<name>A0A0M6WZW0_9FIRM</name>
<evidence type="ECO:0000256" key="1">
    <source>
        <dbReference type="ARBA" id="ARBA00001633"/>
    </source>
</evidence>
<dbReference type="Pfam" id="PF00218">
    <property type="entry name" value="IGPS"/>
    <property type="match status" value="1"/>
</dbReference>
<dbReference type="Gene3D" id="3.20.20.70">
    <property type="entry name" value="Aldolase class I"/>
    <property type="match status" value="1"/>
</dbReference>
<dbReference type="InterPro" id="IPR013798">
    <property type="entry name" value="Indole-3-glycerol_P_synth_dom"/>
</dbReference>
<dbReference type="NCBIfam" id="NF001377">
    <property type="entry name" value="PRK00278.2-4"/>
    <property type="match status" value="1"/>
</dbReference>
<evidence type="ECO:0000313" key="12">
    <source>
        <dbReference type="Proteomes" id="UP000049828"/>
    </source>
</evidence>
<accession>A0A0M6WZW0</accession>
<protein>
    <recommendedName>
        <fullName evidence="9">Indole-3-glycerol phosphate synthase</fullName>
        <shortName evidence="9">IGPS</shortName>
        <ecNumber evidence="9">4.1.1.48</ecNumber>
    </recommendedName>
</protein>
<keyword evidence="12" id="KW-1185">Reference proteome</keyword>
<evidence type="ECO:0000256" key="5">
    <source>
        <dbReference type="ARBA" id="ARBA00022793"/>
    </source>
</evidence>
<dbReference type="EC" id="4.1.1.48" evidence="9"/>
<proteinExistence type="inferred from homology"/>
<dbReference type="GO" id="GO:0004640">
    <property type="term" value="F:phosphoribosylanthranilate isomerase activity"/>
    <property type="evidence" value="ECO:0007669"/>
    <property type="project" value="TreeGrafter"/>
</dbReference>
<evidence type="ECO:0000256" key="4">
    <source>
        <dbReference type="ARBA" id="ARBA00022605"/>
    </source>
</evidence>
<dbReference type="AlphaFoldDB" id="A0A0M6WZW0"/>
<evidence type="ECO:0000256" key="7">
    <source>
        <dbReference type="ARBA" id="ARBA00023141"/>
    </source>
</evidence>
<dbReference type="HAMAP" id="MF_00134_B">
    <property type="entry name" value="IGPS_B"/>
    <property type="match status" value="1"/>
</dbReference>
<dbReference type="FunFam" id="3.20.20.70:FF:000024">
    <property type="entry name" value="Indole-3-glycerol phosphate synthase"/>
    <property type="match status" value="1"/>
</dbReference>
<dbReference type="PANTHER" id="PTHR22854:SF2">
    <property type="entry name" value="INDOLE-3-GLYCEROL-PHOSPHATE SYNTHASE"/>
    <property type="match status" value="1"/>
</dbReference>
<dbReference type="PANTHER" id="PTHR22854">
    <property type="entry name" value="TRYPTOPHAN BIOSYNTHESIS PROTEIN"/>
    <property type="match status" value="1"/>
</dbReference>
<evidence type="ECO:0000256" key="8">
    <source>
        <dbReference type="ARBA" id="ARBA00023239"/>
    </source>
</evidence>
<keyword evidence="7 9" id="KW-0057">Aromatic amino acid biosynthesis</keyword>
<evidence type="ECO:0000259" key="10">
    <source>
        <dbReference type="Pfam" id="PF00218"/>
    </source>
</evidence>
<evidence type="ECO:0000256" key="3">
    <source>
        <dbReference type="ARBA" id="ARBA00008737"/>
    </source>
</evidence>
<reference evidence="12" key="1">
    <citation type="submission" date="2015-05" db="EMBL/GenBank/DDBJ databases">
        <authorList>
            <consortium name="Pathogen Informatics"/>
        </authorList>
    </citation>
    <scope>NUCLEOTIDE SEQUENCE [LARGE SCALE GENOMIC DNA]</scope>
    <source>
        <strain evidence="12">L1-83</strain>
    </source>
</reference>
<keyword evidence="8 9" id="KW-0456">Lyase</keyword>
<dbReference type="EMBL" id="CVRS01000117">
    <property type="protein sequence ID" value="CRL43210.1"/>
    <property type="molecule type" value="Genomic_DNA"/>
</dbReference>
<comment type="catalytic activity">
    <reaction evidence="1 9">
        <text>1-(2-carboxyphenylamino)-1-deoxy-D-ribulose 5-phosphate + H(+) = (1S,2R)-1-C-(indol-3-yl)glycerol 3-phosphate + CO2 + H2O</text>
        <dbReference type="Rhea" id="RHEA:23476"/>
        <dbReference type="ChEBI" id="CHEBI:15377"/>
        <dbReference type="ChEBI" id="CHEBI:15378"/>
        <dbReference type="ChEBI" id="CHEBI:16526"/>
        <dbReference type="ChEBI" id="CHEBI:58613"/>
        <dbReference type="ChEBI" id="CHEBI:58866"/>
        <dbReference type="EC" id="4.1.1.48"/>
    </reaction>
</comment>
<dbReference type="InterPro" id="IPR013785">
    <property type="entry name" value="Aldolase_TIM"/>
</dbReference>
<comment type="pathway">
    <text evidence="2 9">Amino-acid biosynthesis; L-tryptophan biosynthesis; L-tryptophan from chorismate: step 4/5.</text>
</comment>
<dbReference type="OrthoDB" id="9804217at2"/>
<dbReference type="CDD" id="cd00331">
    <property type="entry name" value="IGPS"/>
    <property type="match status" value="1"/>
</dbReference>
<comment type="similarity">
    <text evidence="3 9">Belongs to the TrpC family.</text>
</comment>
<dbReference type="InterPro" id="IPR045186">
    <property type="entry name" value="Indole-3-glycerol_P_synth"/>
</dbReference>
<dbReference type="RefSeq" id="WP_055040489.1">
    <property type="nucleotide sequence ID" value="NZ_CVRS01000117.1"/>
</dbReference>
<dbReference type="InterPro" id="IPR011060">
    <property type="entry name" value="RibuloseP-bd_barrel"/>
</dbReference>
<keyword evidence="6 9" id="KW-0822">Tryptophan biosynthesis</keyword>
<keyword evidence="4 9" id="KW-0028">Amino-acid biosynthesis</keyword>
<dbReference type="GO" id="GO:0000162">
    <property type="term" value="P:L-tryptophan biosynthetic process"/>
    <property type="evidence" value="ECO:0007669"/>
    <property type="project" value="UniProtKB-UniRule"/>
</dbReference>